<dbReference type="Gene3D" id="3.40.50.10580">
    <property type="entry name" value="ATPase, V1 complex, subunit F"/>
    <property type="match status" value="1"/>
</dbReference>
<dbReference type="AlphaFoldDB" id="A8MAN2"/>
<dbReference type="EMBL" id="CP000852">
    <property type="protein sequence ID" value="ABW01068.1"/>
    <property type="molecule type" value="Genomic_DNA"/>
</dbReference>
<evidence type="ECO:0000313" key="4">
    <source>
        <dbReference type="EMBL" id="ABW01068.1"/>
    </source>
</evidence>
<keyword evidence="2" id="KW-0813">Transport</keyword>
<name>A8MAN2_CALMQ</name>
<reference evidence="4 5" key="1">
    <citation type="submission" date="2007-10" db="EMBL/GenBank/DDBJ databases">
        <title>Complete sequence of Caldivirga maquilingensis IC-167.</title>
        <authorList>
            <consortium name="US DOE Joint Genome Institute"/>
            <person name="Copeland A."/>
            <person name="Lucas S."/>
            <person name="Lapidus A."/>
            <person name="Barry K."/>
            <person name="Glavina del Rio T."/>
            <person name="Dalin E."/>
            <person name="Tice H."/>
            <person name="Pitluck S."/>
            <person name="Saunders E."/>
            <person name="Brettin T."/>
            <person name="Bruce D."/>
            <person name="Detter J.C."/>
            <person name="Han C."/>
            <person name="Schmutz J."/>
            <person name="Larimer F."/>
            <person name="Land M."/>
            <person name="Hauser L."/>
            <person name="Kyrpides N."/>
            <person name="Ivanova N."/>
            <person name="Biddle J.F."/>
            <person name="Zhang Z."/>
            <person name="Fitz-Gibbon S.T."/>
            <person name="Lowe T.M."/>
            <person name="Saltikov C."/>
            <person name="House C.H."/>
            <person name="Richardson P."/>
        </authorList>
    </citation>
    <scope>NUCLEOTIDE SEQUENCE [LARGE SCALE GENOMIC DNA]</scope>
    <source>
        <strain evidence="5">ATCC 700844 / DSM 13496 / JCM 10307 / IC-167</strain>
    </source>
</reference>
<dbReference type="KEGG" id="cma:Cmaq_0219"/>
<gene>
    <name evidence="4" type="ordered locus">Cmaq_0219</name>
</gene>
<keyword evidence="3" id="KW-0406">Ion transport</keyword>
<evidence type="ECO:0000256" key="3">
    <source>
        <dbReference type="ARBA" id="ARBA00023065"/>
    </source>
</evidence>
<evidence type="ECO:0000313" key="5">
    <source>
        <dbReference type="Proteomes" id="UP000001137"/>
    </source>
</evidence>
<dbReference type="Proteomes" id="UP000001137">
    <property type="component" value="Chromosome"/>
</dbReference>
<evidence type="ECO:0000256" key="2">
    <source>
        <dbReference type="ARBA" id="ARBA00022448"/>
    </source>
</evidence>
<dbReference type="GO" id="GO:0046961">
    <property type="term" value="F:proton-transporting ATPase activity, rotational mechanism"/>
    <property type="evidence" value="ECO:0007669"/>
    <property type="project" value="InterPro"/>
</dbReference>
<dbReference type="SUPFAM" id="SSF159468">
    <property type="entry name" value="AtpF-like"/>
    <property type="match status" value="1"/>
</dbReference>
<accession>A8MAN2</accession>
<dbReference type="Pfam" id="PF01990">
    <property type="entry name" value="ATP-synt_F"/>
    <property type="match status" value="1"/>
</dbReference>
<proteinExistence type="inferred from homology"/>
<evidence type="ECO:0000256" key="1">
    <source>
        <dbReference type="ARBA" id="ARBA00010148"/>
    </source>
</evidence>
<dbReference type="InterPro" id="IPR036906">
    <property type="entry name" value="ATPase_V1_fsu_sf"/>
</dbReference>
<keyword evidence="5" id="KW-1185">Reference proteome</keyword>
<comment type="similarity">
    <text evidence="1">Belongs to the V-ATPase F subunit family.</text>
</comment>
<dbReference type="eggNOG" id="arCOG04102">
    <property type="taxonomic scope" value="Archaea"/>
</dbReference>
<sequence length="112" mass="12417">MGLSINRGFKCIWIMRVIVLGDEDTVNAFRLIGFEGYVVDPKSLVPRIKEFMSMDDVAAILVTSNVSGEAGQEFINLRTRVRKPLILEVPALSSGESKEVNYMAILRSVLGI</sequence>
<dbReference type="STRING" id="397948.Cmaq_0219"/>
<organism evidence="4 5">
    <name type="scientific">Caldivirga maquilingensis (strain ATCC 700844 / DSM 13496 / JCM 10307 / IC-167)</name>
    <dbReference type="NCBI Taxonomy" id="397948"/>
    <lineage>
        <taxon>Archaea</taxon>
        <taxon>Thermoproteota</taxon>
        <taxon>Thermoprotei</taxon>
        <taxon>Thermoproteales</taxon>
        <taxon>Thermoproteaceae</taxon>
        <taxon>Caldivirga</taxon>
    </lineage>
</organism>
<dbReference type="HOGENOM" id="CLU_135754_3_1_2"/>
<protein>
    <submittedName>
        <fullName evidence="4">Vacuolar H+transporting two-sector ATPase F subunit</fullName>
    </submittedName>
</protein>
<dbReference type="InterPro" id="IPR008218">
    <property type="entry name" value="ATPase_V1-cplx_f_g_su"/>
</dbReference>